<keyword evidence="5" id="KW-0808">Transferase</keyword>
<feature type="domain" description="PAS" evidence="9">
    <location>
        <begin position="180"/>
        <end position="243"/>
    </location>
</feature>
<reference evidence="11 12" key="2">
    <citation type="journal article" date="2021" name="AMB Express">
        <title>Isolation and characterisation of Methylocystis spp. for poly-3-hydroxybutyrate production using waste methane feedstocks.</title>
        <authorList>
            <person name="Rumah B.L."/>
            <person name="Stead C.E."/>
            <person name="Claxton Stevens B.H."/>
            <person name="Minton N.P."/>
            <person name="Grosse-Honebrink A."/>
            <person name="Zhang Y."/>
        </authorList>
    </citation>
    <scope>NUCLEOTIDE SEQUENCE [LARGE SCALE GENOMIC DNA]</scope>
    <source>
        <strain evidence="11 12">BRCS1</strain>
    </source>
</reference>
<dbReference type="SMART" id="SM00091">
    <property type="entry name" value="PAS"/>
    <property type="match status" value="2"/>
</dbReference>
<keyword evidence="7" id="KW-0418">Kinase</keyword>
<keyword evidence="8" id="KW-0067">ATP-binding</keyword>
<evidence type="ECO:0000256" key="4">
    <source>
        <dbReference type="ARBA" id="ARBA00022553"/>
    </source>
</evidence>
<evidence type="ECO:0000256" key="7">
    <source>
        <dbReference type="ARBA" id="ARBA00022777"/>
    </source>
</evidence>
<keyword evidence="6" id="KW-0547">Nucleotide-binding</keyword>
<sequence>MTTSDSLPRTPHSHQELLRRLEEAEETIRAIREGEIDALVVRKTMDEEIFTLQGGEHSYRAFMETMGHGAAALGAKGEVLYANTVLTTLIEKPLSRLQGQLLLDHFEAPVSLQLKTLLSEAERSGSGASSCEISLVRGGELRHYLASAEPLQIGVVDGWALTLTDLTDRVRAQESMAAEGAARAIIASANEAVVVCDAAGRITHVNAAVLAIEDGALIGQPFHEAIRLEIKDAIGLVSAEELVRMAIAGTEVKSVEAHAPHAPHAKTLLISAAPLSPTSGTNKGCVITLVDLSQRKSAEERQQFLMAELDHRVKNILTLVMAILHQTDDADIKGFKTTFAGRIQALAATHNLLATNSWATLPLDELFKAELAPYIAPSSDRVEIIGHRLELKPRSAVAVGLILHELVSNAVKYGALSTPNGRIVFAVKHSLDGKSAQVEWRETDGPSVASPLRKGFGRSVIANSLKYSPGGGADLEFLESGVRCVLRIPSEDIAEGSAS</sequence>
<dbReference type="SMART" id="SM00911">
    <property type="entry name" value="HWE_HK"/>
    <property type="match status" value="1"/>
</dbReference>
<keyword evidence="4" id="KW-0597">Phosphoprotein</keyword>
<comment type="catalytic activity">
    <reaction evidence="1">
        <text>ATP + protein L-histidine = ADP + protein N-phospho-L-histidine.</text>
        <dbReference type="EC" id="2.7.13.3"/>
    </reaction>
</comment>
<dbReference type="Proteomes" id="UP000424673">
    <property type="component" value="Chromosome"/>
</dbReference>
<dbReference type="Gene3D" id="3.30.450.20">
    <property type="entry name" value="PAS domain"/>
    <property type="match status" value="2"/>
</dbReference>
<dbReference type="Gene3D" id="3.30.565.10">
    <property type="entry name" value="Histidine kinase-like ATPase, C-terminal domain"/>
    <property type="match status" value="1"/>
</dbReference>
<dbReference type="EC" id="2.7.13.3" evidence="2"/>
<evidence type="ECO:0000313" key="12">
    <source>
        <dbReference type="Proteomes" id="UP000424673"/>
    </source>
</evidence>
<evidence type="ECO:0000256" key="1">
    <source>
        <dbReference type="ARBA" id="ARBA00000085"/>
    </source>
</evidence>
<evidence type="ECO:0000256" key="3">
    <source>
        <dbReference type="ARBA" id="ARBA00021740"/>
    </source>
</evidence>
<proteinExistence type="predicted"/>
<keyword evidence="12" id="KW-1185">Reference proteome</keyword>
<reference evidence="12" key="1">
    <citation type="submission" date="2019-09" db="EMBL/GenBank/DDBJ databases">
        <title>Isolation and complete genome sequencing of Methylocystis species.</title>
        <authorList>
            <person name="Rumah B.L."/>
            <person name="Stead C.E."/>
            <person name="Stevens B.C."/>
            <person name="Minton N.P."/>
            <person name="Grosse-Honebrink A."/>
            <person name="Zhang Y."/>
        </authorList>
    </citation>
    <scope>NUCLEOTIDE SEQUENCE [LARGE SCALE GENOMIC DNA]</scope>
    <source>
        <strain evidence="12">BRCS1</strain>
    </source>
</reference>
<dbReference type="EMBL" id="CP044328">
    <property type="protein sequence ID" value="QGM95432.1"/>
    <property type="molecule type" value="Genomic_DNA"/>
</dbReference>
<feature type="domain" description="Signal transduction histidine kinase HWE region" evidence="10">
    <location>
        <begin position="308"/>
        <end position="388"/>
    </location>
</feature>
<evidence type="ECO:0000256" key="8">
    <source>
        <dbReference type="ARBA" id="ARBA00022840"/>
    </source>
</evidence>
<dbReference type="SUPFAM" id="SSF55785">
    <property type="entry name" value="PYP-like sensor domain (PAS domain)"/>
    <property type="match status" value="2"/>
</dbReference>
<dbReference type="InterPro" id="IPR013656">
    <property type="entry name" value="PAS_4"/>
</dbReference>
<evidence type="ECO:0000259" key="10">
    <source>
        <dbReference type="SMART" id="SM00911"/>
    </source>
</evidence>
<dbReference type="InterPro" id="IPR000014">
    <property type="entry name" value="PAS"/>
</dbReference>
<evidence type="ECO:0000259" key="9">
    <source>
        <dbReference type="SMART" id="SM00091"/>
    </source>
</evidence>
<feature type="domain" description="PAS" evidence="9">
    <location>
        <begin position="57"/>
        <end position="123"/>
    </location>
</feature>
<dbReference type="Pfam" id="PF07536">
    <property type="entry name" value="HWE_HK"/>
    <property type="match status" value="1"/>
</dbReference>
<dbReference type="InterPro" id="IPR011102">
    <property type="entry name" value="Sig_transdc_His_kinase_HWE"/>
</dbReference>
<dbReference type="InterPro" id="IPR036890">
    <property type="entry name" value="HATPase_C_sf"/>
</dbReference>
<dbReference type="Pfam" id="PF08448">
    <property type="entry name" value="PAS_4"/>
    <property type="match status" value="2"/>
</dbReference>
<gene>
    <name evidence="11" type="ORF">F7D13_16085</name>
</gene>
<evidence type="ECO:0000256" key="5">
    <source>
        <dbReference type="ARBA" id="ARBA00022679"/>
    </source>
</evidence>
<accession>A0ABX6EM11</accession>
<name>A0ABX6EM11_9HYPH</name>
<organism evidence="11 12">
    <name type="scientific">Methylocystis rosea</name>
    <dbReference type="NCBI Taxonomy" id="173366"/>
    <lineage>
        <taxon>Bacteria</taxon>
        <taxon>Pseudomonadati</taxon>
        <taxon>Pseudomonadota</taxon>
        <taxon>Alphaproteobacteria</taxon>
        <taxon>Hyphomicrobiales</taxon>
        <taxon>Methylocystaceae</taxon>
        <taxon>Methylocystis</taxon>
    </lineage>
</organism>
<dbReference type="PANTHER" id="PTHR41523">
    <property type="entry name" value="TWO-COMPONENT SYSTEM SENSOR PROTEIN"/>
    <property type="match status" value="1"/>
</dbReference>
<evidence type="ECO:0000313" key="11">
    <source>
        <dbReference type="EMBL" id="QGM95432.1"/>
    </source>
</evidence>
<protein>
    <recommendedName>
        <fullName evidence="3">Blue-light-activated histidine kinase</fullName>
        <ecNumber evidence="2">2.7.13.3</ecNumber>
    </recommendedName>
</protein>
<evidence type="ECO:0000256" key="6">
    <source>
        <dbReference type="ARBA" id="ARBA00022741"/>
    </source>
</evidence>
<dbReference type="PANTHER" id="PTHR41523:SF7">
    <property type="entry name" value="HISTIDINE KINASE"/>
    <property type="match status" value="1"/>
</dbReference>
<evidence type="ECO:0000256" key="2">
    <source>
        <dbReference type="ARBA" id="ARBA00012438"/>
    </source>
</evidence>
<dbReference type="RefSeq" id="WP_154453659.1">
    <property type="nucleotide sequence ID" value="NZ_CP044328.1"/>
</dbReference>
<dbReference type="InterPro" id="IPR035965">
    <property type="entry name" value="PAS-like_dom_sf"/>
</dbReference>